<evidence type="ECO:0000313" key="1">
    <source>
        <dbReference type="EMBL" id="KUM49450.1"/>
    </source>
</evidence>
<keyword evidence="1" id="KW-0496">Mitochondrion</keyword>
<gene>
    <name evidence="1" type="ORF">ABT39_MTgene4001</name>
</gene>
<reference evidence="1" key="1">
    <citation type="journal article" date="2015" name="Genome Biol. Evol.">
        <title>Organellar Genomes of White Spruce (Picea glauca): Assembly and Annotation.</title>
        <authorList>
            <person name="Jackman S.D."/>
            <person name="Warren R.L."/>
            <person name="Gibb E.A."/>
            <person name="Vandervalk B.P."/>
            <person name="Mohamadi H."/>
            <person name="Chu J."/>
            <person name="Raymond A."/>
            <person name="Pleasance S."/>
            <person name="Coope R."/>
            <person name="Wildung M.R."/>
            <person name="Ritland C.E."/>
            <person name="Bousquet J."/>
            <person name="Jones S.J."/>
            <person name="Bohlmann J."/>
            <person name="Birol I."/>
        </authorList>
    </citation>
    <scope>NUCLEOTIDE SEQUENCE [LARGE SCALE GENOMIC DNA]</scope>
    <source>
        <tissue evidence="1">Flushing bud</tissue>
    </source>
</reference>
<dbReference type="EMBL" id="LKAM01000003">
    <property type="protein sequence ID" value="KUM49450.1"/>
    <property type="molecule type" value="Genomic_DNA"/>
</dbReference>
<dbReference type="AlphaFoldDB" id="A0A101M1U6"/>
<accession>A0A101M1U6</accession>
<name>A0A101M1U6_PICGL</name>
<proteinExistence type="predicted"/>
<dbReference type="PROSITE" id="PS51257">
    <property type="entry name" value="PROKAR_LIPOPROTEIN"/>
    <property type="match status" value="1"/>
</dbReference>
<geneLocation type="mitochondrion" evidence="1"/>
<sequence length="71" mass="8044">MLTTPRTGTTTTTAIIIFIGLACSTLGKDTRPLINLNNCYFYFLLDWLARIGGTPISHLNAWDSYFFFYLS</sequence>
<protein>
    <submittedName>
        <fullName evidence="1">Uncharacterized protein</fullName>
    </submittedName>
</protein>
<comment type="caution">
    <text evidence="1">The sequence shown here is derived from an EMBL/GenBank/DDBJ whole genome shotgun (WGS) entry which is preliminary data.</text>
</comment>
<organism evidence="1">
    <name type="scientific">Picea glauca</name>
    <name type="common">White spruce</name>
    <name type="synonym">Pinus glauca</name>
    <dbReference type="NCBI Taxonomy" id="3330"/>
    <lineage>
        <taxon>Eukaryota</taxon>
        <taxon>Viridiplantae</taxon>
        <taxon>Streptophyta</taxon>
        <taxon>Embryophyta</taxon>
        <taxon>Tracheophyta</taxon>
        <taxon>Spermatophyta</taxon>
        <taxon>Pinopsida</taxon>
        <taxon>Pinidae</taxon>
        <taxon>Conifers I</taxon>
        <taxon>Pinales</taxon>
        <taxon>Pinaceae</taxon>
        <taxon>Picea</taxon>
    </lineage>
</organism>